<evidence type="ECO:0000256" key="2">
    <source>
        <dbReference type="ARBA" id="ARBA00022723"/>
    </source>
</evidence>
<feature type="signal peptide" evidence="8">
    <location>
        <begin position="1"/>
        <end position="23"/>
    </location>
</feature>
<dbReference type="InterPro" id="IPR001915">
    <property type="entry name" value="Peptidase_M48"/>
</dbReference>
<comment type="cofactor">
    <cofactor evidence="6">
        <name>Zn(2+)</name>
        <dbReference type="ChEBI" id="CHEBI:29105"/>
    </cofactor>
    <text evidence="6">Binds 1 zinc ion per subunit.</text>
</comment>
<keyword evidence="5 6" id="KW-0482">Metalloprotease</keyword>
<dbReference type="RefSeq" id="WP_255330185.1">
    <property type="nucleotide sequence ID" value="NZ_JAKZEU010000004.1"/>
</dbReference>
<evidence type="ECO:0000256" key="8">
    <source>
        <dbReference type="SAM" id="SignalP"/>
    </source>
</evidence>
<dbReference type="GO" id="GO:0008237">
    <property type="term" value="F:metallopeptidase activity"/>
    <property type="evidence" value="ECO:0007669"/>
    <property type="project" value="UniProtKB-KW"/>
</dbReference>
<dbReference type="PANTHER" id="PTHR22726:SF1">
    <property type="entry name" value="METALLOENDOPEPTIDASE OMA1, MITOCHONDRIAL"/>
    <property type="match status" value="1"/>
</dbReference>
<feature type="chain" id="PRO_5046507893" evidence="8">
    <location>
        <begin position="24"/>
        <end position="261"/>
    </location>
</feature>
<feature type="compositionally biased region" description="Low complexity" evidence="7">
    <location>
        <begin position="34"/>
        <end position="49"/>
    </location>
</feature>
<comment type="caution">
    <text evidence="10">The sequence shown here is derived from an EMBL/GenBank/DDBJ whole genome shotgun (WGS) entry which is preliminary data.</text>
</comment>
<keyword evidence="2" id="KW-0479">Metal-binding</keyword>
<dbReference type="Gene3D" id="3.30.2010.10">
    <property type="entry name" value="Metalloproteases ('zincins'), catalytic domain"/>
    <property type="match status" value="1"/>
</dbReference>
<dbReference type="Proteomes" id="UP001203945">
    <property type="component" value="Unassembled WGS sequence"/>
</dbReference>
<keyword evidence="1 6" id="KW-0645">Protease</keyword>
<evidence type="ECO:0000313" key="11">
    <source>
        <dbReference type="Proteomes" id="UP001203945"/>
    </source>
</evidence>
<organism evidence="10 11">
    <name type="scientific">Paracoccus albicereus</name>
    <dbReference type="NCBI Taxonomy" id="2922394"/>
    <lineage>
        <taxon>Bacteria</taxon>
        <taxon>Pseudomonadati</taxon>
        <taxon>Pseudomonadota</taxon>
        <taxon>Alphaproteobacteria</taxon>
        <taxon>Rhodobacterales</taxon>
        <taxon>Paracoccaceae</taxon>
        <taxon>Paracoccus</taxon>
    </lineage>
</organism>
<evidence type="ECO:0000256" key="3">
    <source>
        <dbReference type="ARBA" id="ARBA00022801"/>
    </source>
</evidence>
<dbReference type="PANTHER" id="PTHR22726">
    <property type="entry name" value="METALLOENDOPEPTIDASE OMA1"/>
    <property type="match status" value="1"/>
</dbReference>
<evidence type="ECO:0000256" key="6">
    <source>
        <dbReference type="RuleBase" id="RU003983"/>
    </source>
</evidence>
<evidence type="ECO:0000256" key="1">
    <source>
        <dbReference type="ARBA" id="ARBA00022670"/>
    </source>
</evidence>
<evidence type="ECO:0000256" key="5">
    <source>
        <dbReference type="ARBA" id="ARBA00023049"/>
    </source>
</evidence>
<name>A0ABT1MS98_9RHOB</name>
<protein>
    <submittedName>
        <fullName evidence="10">M48 family metalloprotease</fullName>
        <ecNumber evidence="10">3.4.24.-</ecNumber>
    </submittedName>
</protein>
<dbReference type="EMBL" id="JAKZEU010000004">
    <property type="protein sequence ID" value="MCQ0971173.1"/>
    <property type="molecule type" value="Genomic_DNA"/>
</dbReference>
<sequence>MAAWGGKAILAAVLALSGCVAVPQDGTTTAPGRTDTSTDSPYSTPAAASGPTVTGPLSARAAARNFVSVMQRMEPAIERECQERRTQSINCDFQFVVDDRAGQDINAFQTVDPQGRPIIGFTLPLIAEARNADEMAFVVGHEASHHILNHLSQKSGAATAGAIILGGLAGVYSGNPAAVASAQRIGASVGSRYYSREWELQADYLGAIITLNAGLDPRNGARFFERIPDPGNRVLGSHPSRAARIAQVERAVEDYRSGRAR</sequence>
<evidence type="ECO:0000256" key="4">
    <source>
        <dbReference type="ARBA" id="ARBA00022833"/>
    </source>
</evidence>
<evidence type="ECO:0000259" key="9">
    <source>
        <dbReference type="Pfam" id="PF01435"/>
    </source>
</evidence>
<keyword evidence="11" id="KW-1185">Reference proteome</keyword>
<dbReference type="Pfam" id="PF01435">
    <property type="entry name" value="Peptidase_M48"/>
    <property type="match status" value="1"/>
</dbReference>
<accession>A0ABT1MS98</accession>
<feature type="region of interest" description="Disordered" evidence="7">
    <location>
        <begin position="25"/>
        <end position="55"/>
    </location>
</feature>
<keyword evidence="3 6" id="KW-0378">Hydrolase</keyword>
<reference evidence="10 11" key="1">
    <citation type="submission" date="2022-03" db="EMBL/GenBank/DDBJ databases">
        <authorList>
            <person name="He Y."/>
        </authorList>
    </citation>
    <scope>NUCLEOTIDE SEQUENCE [LARGE SCALE GENOMIC DNA]</scope>
    <source>
        <strain evidence="10 11">TK19116</strain>
    </source>
</reference>
<evidence type="ECO:0000313" key="10">
    <source>
        <dbReference type="EMBL" id="MCQ0971173.1"/>
    </source>
</evidence>
<dbReference type="InterPro" id="IPR051156">
    <property type="entry name" value="Mito/Outer_Membr_Metalloprot"/>
</dbReference>
<proteinExistence type="inferred from homology"/>
<comment type="similarity">
    <text evidence="6">Belongs to the peptidase M48 family.</text>
</comment>
<keyword evidence="8" id="KW-0732">Signal</keyword>
<gene>
    <name evidence="10" type="ORF">MLD63_12145</name>
</gene>
<feature type="domain" description="Peptidase M48" evidence="9">
    <location>
        <begin position="93"/>
        <end position="250"/>
    </location>
</feature>
<dbReference type="EC" id="3.4.24.-" evidence="10"/>
<dbReference type="PROSITE" id="PS51257">
    <property type="entry name" value="PROKAR_LIPOPROTEIN"/>
    <property type="match status" value="1"/>
</dbReference>
<evidence type="ECO:0000256" key="7">
    <source>
        <dbReference type="SAM" id="MobiDB-lite"/>
    </source>
</evidence>
<keyword evidence="4 6" id="KW-0862">Zinc</keyword>